<evidence type="ECO:0000256" key="4">
    <source>
        <dbReference type="ARBA" id="ARBA00004752"/>
    </source>
</evidence>
<feature type="active site" description="Proton donor" evidence="19">
    <location>
        <position position="317"/>
    </location>
</feature>
<dbReference type="InterPro" id="IPR016166">
    <property type="entry name" value="FAD-bd_PCMH"/>
</dbReference>
<evidence type="ECO:0000256" key="9">
    <source>
        <dbReference type="ARBA" id="ARBA00022630"/>
    </source>
</evidence>
<dbReference type="KEGG" id="bgp:BGL_1c30610"/>
<dbReference type="Pfam" id="PF02873">
    <property type="entry name" value="MurB_C"/>
    <property type="match status" value="1"/>
</dbReference>
<evidence type="ECO:0000256" key="1">
    <source>
        <dbReference type="ARBA" id="ARBA00001974"/>
    </source>
</evidence>
<feature type="compositionally biased region" description="Pro residues" evidence="20">
    <location>
        <begin position="53"/>
        <end position="75"/>
    </location>
</feature>
<comment type="subcellular location">
    <subcellularLocation>
        <location evidence="3 19">Cytoplasm</location>
    </subcellularLocation>
</comment>
<dbReference type="InterPro" id="IPR016169">
    <property type="entry name" value="FAD-bd_PCMH_sub2"/>
</dbReference>
<dbReference type="GO" id="GO:0071555">
    <property type="term" value="P:cell wall organization"/>
    <property type="evidence" value="ECO:0007669"/>
    <property type="project" value="UniProtKB-KW"/>
</dbReference>
<dbReference type="GO" id="GO:0051301">
    <property type="term" value="P:cell division"/>
    <property type="evidence" value="ECO:0007669"/>
    <property type="project" value="UniProtKB-KW"/>
</dbReference>
<dbReference type="InterPro" id="IPR036318">
    <property type="entry name" value="FAD-bd_PCMH-like_sf"/>
</dbReference>
<keyword evidence="10 19" id="KW-0274">FAD</keyword>
<organism evidence="22 23">
    <name type="scientific">Burkholderia plantarii</name>
    <dbReference type="NCBI Taxonomy" id="41899"/>
    <lineage>
        <taxon>Bacteria</taxon>
        <taxon>Pseudomonadati</taxon>
        <taxon>Pseudomonadota</taxon>
        <taxon>Betaproteobacteria</taxon>
        <taxon>Burkholderiales</taxon>
        <taxon>Burkholderiaceae</taxon>
        <taxon>Burkholderia</taxon>
    </lineage>
</organism>
<dbReference type="Gene3D" id="3.30.43.10">
    <property type="entry name" value="Uridine Diphospho-n-acetylenolpyruvylglucosamine Reductase, domain 2"/>
    <property type="match status" value="1"/>
</dbReference>
<dbReference type="GO" id="GO:0005829">
    <property type="term" value="C:cytosol"/>
    <property type="evidence" value="ECO:0007669"/>
    <property type="project" value="TreeGrafter"/>
</dbReference>
<dbReference type="InterPro" id="IPR036635">
    <property type="entry name" value="MurB_C_sf"/>
</dbReference>
<protein>
    <recommendedName>
        <fullName evidence="6 19">UDP-N-acetylenolpyruvoylglucosamine reductase</fullName>
        <ecNumber evidence="5 19">1.3.1.98</ecNumber>
    </recommendedName>
    <alternativeName>
        <fullName evidence="17 19">UDP-N-acetylmuramate dehydrogenase</fullName>
    </alternativeName>
</protein>
<feature type="domain" description="FAD-binding PCMH-type" evidence="21">
    <location>
        <begin position="94"/>
        <end position="265"/>
    </location>
</feature>
<dbReference type="SUPFAM" id="SSF56194">
    <property type="entry name" value="Uridine diphospho-N-Acetylenolpyruvylglucosamine reductase, MurB, C-terminal domain"/>
    <property type="match status" value="1"/>
</dbReference>
<dbReference type="InterPro" id="IPR011601">
    <property type="entry name" value="MurB_C"/>
</dbReference>
<dbReference type="Proteomes" id="UP000031838">
    <property type="component" value="Chromosome 1"/>
</dbReference>
<comment type="cofactor">
    <cofactor evidence="1 19">
        <name>FAD</name>
        <dbReference type="ChEBI" id="CHEBI:57692"/>
    </cofactor>
</comment>
<dbReference type="PROSITE" id="PS51387">
    <property type="entry name" value="FAD_PCMH"/>
    <property type="match status" value="1"/>
</dbReference>
<dbReference type="AlphaFoldDB" id="A0A0B6RQC2"/>
<dbReference type="PANTHER" id="PTHR21071">
    <property type="entry name" value="UDP-N-ACETYLENOLPYRUVOYLGLUCOSAMINE REDUCTASE"/>
    <property type="match status" value="1"/>
</dbReference>
<keyword evidence="15 19" id="KW-0131">Cell cycle</keyword>
<evidence type="ECO:0000256" key="8">
    <source>
        <dbReference type="ARBA" id="ARBA00022618"/>
    </source>
</evidence>
<dbReference type="Gene3D" id="3.90.78.10">
    <property type="entry name" value="UDP-N-acetylenolpyruvoylglucosamine reductase, C-terminal domain"/>
    <property type="match status" value="1"/>
</dbReference>
<dbReference type="EMBL" id="CP002580">
    <property type="protein sequence ID" value="AJK47537.1"/>
    <property type="molecule type" value="Genomic_DNA"/>
</dbReference>
<keyword evidence="13 19" id="KW-0573">Peptidoglycan synthesis</keyword>
<evidence type="ECO:0000256" key="18">
    <source>
        <dbReference type="ARBA" id="ARBA00048914"/>
    </source>
</evidence>
<name>A0A0B6RQC2_BURPL</name>
<evidence type="ECO:0000256" key="5">
    <source>
        <dbReference type="ARBA" id="ARBA00012518"/>
    </source>
</evidence>
<keyword evidence="23" id="KW-1185">Reference proteome</keyword>
<evidence type="ECO:0000256" key="3">
    <source>
        <dbReference type="ARBA" id="ARBA00004496"/>
    </source>
</evidence>
<feature type="active site" evidence="19">
    <location>
        <position position="241"/>
    </location>
</feature>
<dbReference type="InterPro" id="IPR006094">
    <property type="entry name" value="Oxid_FAD_bind_N"/>
</dbReference>
<comment type="pathway">
    <text evidence="4 19">Cell wall biogenesis; peptidoglycan biosynthesis.</text>
</comment>
<dbReference type="GO" id="GO:0008762">
    <property type="term" value="F:UDP-N-acetylmuramate dehydrogenase activity"/>
    <property type="evidence" value="ECO:0007669"/>
    <property type="project" value="UniProtKB-UniRule"/>
</dbReference>
<keyword evidence="16 19" id="KW-0961">Cell wall biogenesis/degradation</keyword>
<evidence type="ECO:0000256" key="7">
    <source>
        <dbReference type="ARBA" id="ARBA00022490"/>
    </source>
</evidence>
<dbReference type="InterPro" id="IPR003170">
    <property type="entry name" value="MurB"/>
</dbReference>
<evidence type="ECO:0000256" key="20">
    <source>
        <dbReference type="SAM" id="MobiDB-lite"/>
    </source>
</evidence>
<keyword evidence="11 19" id="KW-0521">NADP</keyword>
<dbReference type="UniPathway" id="UPA00219"/>
<evidence type="ECO:0000256" key="10">
    <source>
        <dbReference type="ARBA" id="ARBA00022827"/>
    </source>
</evidence>
<dbReference type="PANTHER" id="PTHR21071:SF4">
    <property type="entry name" value="UDP-N-ACETYLENOLPYRUVOYLGLUCOSAMINE REDUCTASE"/>
    <property type="match status" value="1"/>
</dbReference>
<dbReference type="HOGENOM" id="CLU_035304_0_0_4"/>
<feature type="region of interest" description="Disordered" evidence="20">
    <location>
        <begin position="41"/>
        <end position="75"/>
    </location>
</feature>
<dbReference type="EC" id="1.3.1.98" evidence="5 19"/>
<comment type="similarity">
    <text evidence="19">Belongs to the MurB family.</text>
</comment>
<feature type="active site" evidence="19">
    <location>
        <position position="413"/>
    </location>
</feature>
<comment type="function">
    <text evidence="2 19">Cell wall formation.</text>
</comment>
<sequence>MACDSPCKTRAPREAGALTRYNCGPTAILPVPPRLPKAARLSRRRGLREPRAVPCPPPMSEAPMPSDPALPPPSADTPVLRPDYPLREHNTFGFDVRARFAATVGTPAGFAAAARDPRVAGLPVRVLGGGSNVVFTGDVDALVLINDVRGRALVGEDGEAWYVEAGGGENWHAFVDWTLAAGMPGLENLALIPGTVGAAPIQNIGAYGIEMRERFAALKAVELASGELVQFDAAACAFGYRDSVFKREARERFAIVSVTFRLPKRWEPRTNYADVAREFAAGGIEPAAATPRDVFDAVVAIRRAKLPDPRVLGNAGSFFKNPVIDAAQCAALREREPELVAYPQPDGRVKLAAGWLIDRCGWKGRALGAAAVHDRQALVLVNRGGATGADVLALARAIEADVEARFGVRLEAEPVAI</sequence>
<evidence type="ECO:0000256" key="13">
    <source>
        <dbReference type="ARBA" id="ARBA00022984"/>
    </source>
</evidence>
<evidence type="ECO:0000256" key="11">
    <source>
        <dbReference type="ARBA" id="ARBA00022857"/>
    </source>
</evidence>
<keyword evidence="14 19" id="KW-0560">Oxidoreductase</keyword>
<proteinExistence type="inferred from homology"/>
<keyword evidence="9 19" id="KW-0285">Flavoprotein</keyword>
<accession>A0A0B6RQC2</accession>
<dbReference type="Gene3D" id="3.30.465.10">
    <property type="match status" value="1"/>
</dbReference>
<dbReference type="SUPFAM" id="SSF56176">
    <property type="entry name" value="FAD-binding/transporter-associated domain-like"/>
    <property type="match status" value="1"/>
</dbReference>
<dbReference type="InterPro" id="IPR016167">
    <property type="entry name" value="FAD-bd_PCMH_sub1"/>
</dbReference>
<keyword evidence="8 19" id="KW-0132">Cell division</keyword>
<comment type="catalytic activity">
    <reaction evidence="18 19">
        <text>UDP-N-acetyl-alpha-D-muramate + NADP(+) = UDP-N-acetyl-3-O-(1-carboxyvinyl)-alpha-D-glucosamine + NADPH + H(+)</text>
        <dbReference type="Rhea" id="RHEA:12248"/>
        <dbReference type="ChEBI" id="CHEBI:15378"/>
        <dbReference type="ChEBI" id="CHEBI:57783"/>
        <dbReference type="ChEBI" id="CHEBI:58349"/>
        <dbReference type="ChEBI" id="CHEBI:68483"/>
        <dbReference type="ChEBI" id="CHEBI:70757"/>
        <dbReference type="EC" id="1.3.1.98"/>
    </reaction>
</comment>
<evidence type="ECO:0000256" key="12">
    <source>
        <dbReference type="ARBA" id="ARBA00022960"/>
    </source>
</evidence>
<dbReference type="Pfam" id="PF01565">
    <property type="entry name" value="FAD_binding_4"/>
    <property type="match status" value="1"/>
</dbReference>
<dbReference type="HAMAP" id="MF_00037">
    <property type="entry name" value="MurB"/>
    <property type="match status" value="1"/>
</dbReference>
<evidence type="ECO:0000256" key="15">
    <source>
        <dbReference type="ARBA" id="ARBA00023306"/>
    </source>
</evidence>
<gene>
    <name evidence="19 22" type="primary">murB</name>
    <name evidence="22" type="ORF">BGL_1c30610</name>
</gene>
<reference evidence="23" key="1">
    <citation type="submission" date="2011-03" db="EMBL/GenBank/DDBJ databases">
        <authorList>
            <person name="Voget S."/>
            <person name="Streit W.R."/>
            <person name="Jaeger K.E."/>
            <person name="Daniel R."/>
        </authorList>
    </citation>
    <scope>NUCLEOTIDE SEQUENCE [LARGE SCALE GENOMIC DNA]</scope>
    <source>
        <strain evidence="23">PG1</strain>
    </source>
</reference>
<evidence type="ECO:0000256" key="6">
    <source>
        <dbReference type="ARBA" id="ARBA00015188"/>
    </source>
</evidence>
<keyword evidence="12 19" id="KW-0133">Cell shape</keyword>
<dbReference type="NCBIfam" id="TIGR00179">
    <property type="entry name" value="murB"/>
    <property type="match status" value="1"/>
</dbReference>
<evidence type="ECO:0000259" key="21">
    <source>
        <dbReference type="PROSITE" id="PS51387"/>
    </source>
</evidence>
<evidence type="ECO:0000256" key="17">
    <source>
        <dbReference type="ARBA" id="ARBA00031026"/>
    </source>
</evidence>
<evidence type="ECO:0000313" key="23">
    <source>
        <dbReference type="Proteomes" id="UP000031838"/>
    </source>
</evidence>
<keyword evidence="7 19" id="KW-0963">Cytoplasm</keyword>
<evidence type="ECO:0000313" key="22">
    <source>
        <dbReference type="EMBL" id="AJK47537.1"/>
    </source>
</evidence>
<dbReference type="GO" id="GO:0071949">
    <property type="term" value="F:FAD binding"/>
    <property type="evidence" value="ECO:0007669"/>
    <property type="project" value="InterPro"/>
</dbReference>
<dbReference type="GO" id="GO:0008360">
    <property type="term" value="P:regulation of cell shape"/>
    <property type="evidence" value="ECO:0007669"/>
    <property type="project" value="UniProtKB-KW"/>
</dbReference>
<dbReference type="NCBIfam" id="NF000755">
    <property type="entry name" value="PRK00046.1"/>
    <property type="match status" value="1"/>
</dbReference>
<evidence type="ECO:0000256" key="2">
    <source>
        <dbReference type="ARBA" id="ARBA00003921"/>
    </source>
</evidence>
<reference evidence="22 23" key="2">
    <citation type="journal article" date="2016" name="Appl. Microbiol. Biotechnol.">
        <title>Mutations improving production and secretion of extracellular lipase by Burkholderia glumae PG1.</title>
        <authorList>
            <person name="Knapp A."/>
            <person name="Voget S."/>
            <person name="Gao R."/>
            <person name="Zaburannyi N."/>
            <person name="Krysciak D."/>
            <person name="Breuer M."/>
            <person name="Hauer B."/>
            <person name="Streit W.R."/>
            <person name="Muller R."/>
            <person name="Daniel R."/>
            <person name="Jaeger K.E."/>
        </authorList>
    </citation>
    <scope>NUCLEOTIDE SEQUENCE [LARGE SCALE GENOMIC DNA]</scope>
    <source>
        <strain evidence="22 23">PG1</strain>
    </source>
</reference>
<evidence type="ECO:0000256" key="14">
    <source>
        <dbReference type="ARBA" id="ARBA00023002"/>
    </source>
</evidence>
<evidence type="ECO:0000256" key="16">
    <source>
        <dbReference type="ARBA" id="ARBA00023316"/>
    </source>
</evidence>
<dbReference type="GO" id="GO:0009252">
    <property type="term" value="P:peptidoglycan biosynthetic process"/>
    <property type="evidence" value="ECO:0007669"/>
    <property type="project" value="UniProtKB-UniRule"/>
</dbReference>
<evidence type="ECO:0000256" key="19">
    <source>
        <dbReference type="HAMAP-Rule" id="MF_00037"/>
    </source>
</evidence>